<comment type="caution">
    <text evidence="2">The sequence shown here is derived from an EMBL/GenBank/DDBJ whole genome shotgun (WGS) entry which is preliminary data.</text>
</comment>
<dbReference type="EMBL" id="AAVT01000012">
    <property type="protein sequence ID" value="EAW29960.1"/>
    <property type="molecule type" value="Genomic_DNA"/>
</dbReference>
<keyword evidence="1" id="KW-1133">Transmembrane helix</keyword>
<keyword evidence="1" id="KW-0812">Transmembrane</keyword>
<keyword evidence="3" id="KW-1185">Reference proteome</keyword>
<sequence>MGRFDRCQTATVSEANMLIRLKNINRFIAVMIVALSLAVSLSTQAQQVNYPGDRYGYDNTTPRVFISDDKHIEECGSCHMAYPPELLPKESWEKIIARLDDHFNENAELDAETSAYLLTYLQLNGLQNDHPSIETVAPWFKSLPGNAPLRITELPGFLAHHEDPIRRLGEGSDVEGFFSPCEDCHKEAASGIFNKERIFRGYGPVFKRFSGEN</sequence>
<name>A0YGU2_9GAMM</name>
<dbReference type="Proteomes" id="UP000004931">
    <property type="component" value="Unassembled WGS sequence"/>
</dbReference>
<dbReference type="OrthoDB" id="5296814at2"/>
<gene>
    <name evidence="2" type="ORF">GP2143_06694</name>
</gene>
<dbReference type="InterPro" id="IPR018588">
    <property type="entry name" value="Dihaem_cytochrome-c"/>
</dbReference>
<accession>A0YGU2</accession>
<protein>
    <submittedName>
        <fullName evidence="2">Diheme cytochrome c</fullName>
    </submittedName>
</protein>
<evidence type="ECO:0000313" key="2">
    <source>
        <dbReference type="EMBL" id="EAW29960.1"/>
    </source>
</evidence>
<feature type="transmembrane region" description="Helical" evidence="1">
    <location>
        <begin position="27"/>
        <end position="45"/>
    </location>
</feature>
<evidence type="ECO:0000256" key="1">
    <source>
        <dbReference type="SAM" id="Phobius"/>
    </source>
</evidence>
<organism evidence="2 3">
    <name type="scientific">marine gamma proteobacterium HTCC2143</name>
    <dbReference type="NCBI Taxonomy" id="247633"/>
    <lineage>
        <taxon>Bacteria</taxon>
        <taxon>Pseudomonadati</taxon>
        <taxon>Pseudomonadota</taxon>
        <taxon>Gammaproteobacteria</taxon>
        <taxon>Cellvibrionales</taxon>
        <taxon>Spongiibacteraceae</taxon>
        <taxon>BD1-7 clade</taxon>
    </lineage>
</organism>
<dbReference type="STRING" id="247633.GP2143_06694"/>
<evidence type="ECO:0000313" key="3">
    <source>
        <dbReference type="Proteomes" id="UP000004931"/>
    </source>
</evidence>
<dbReference type="AlphaFoldDB" id="A0YGU2"/>
<reference evidence="2 3" key="1">
    <citation type="journal article" date="2010" name="J. Bacteriol.">
        <title>Genome sequence of the oligotrophic marine Gammaproteobacterium HTCC2143, isolated from the Oregon Coast.</title>
        <authorList>
            <person name="Oh H.M."/>
            <person name="Kang I."/>
            <person name="Ferriera S."/>
            <person name="Giovannoni S.J."/>
            <person name="Cho J.C."/>
        </authorList>
    </citation>
    <scope>NUCLEOTIDE SEQUENCE [LARGE SCALE GENOMIC DNA]</scope>
    <source>
        <strain evidence="2 3">HTCC2143</strain>
    </source>
</reference>
<proteinExistence type="predicted"/>
<keyword evidence="1" id="KW-0472">Membrane</keyword>
<dbReference type="eggNOG" id="COG3658">
    <property type="taxonomic scope" value="Bacteria"/>
</dbReference>
<dbReference type="Pfam" id="PF09626">
    <property type="entry name" value="DHC"/>
    <property type="match status" value="1"/>
</dbReference>